<feature type="transmembrane region" description="Helical" evidence="1">
    <location>
        <begin position="45"/>
        <end position="65"/>
    </location>
</feature>
<protein>
    <submittedName>
        <fullName evidence="2">Uncharacterized protein</fullName>
    </submittedName>
</protein>
<dbReference type="AlphaFoldDB" id="A0A0A9GAB2"/>
<organism evidence="2">
    <name type="scientific">Arundo donax</name>
    <name type="common">Giant reed</name>
    <name type="synonym">Donax arundinaceus</name>
    <dbReference type="NCBI Taxonomy" id="35708"/>
    <lineage>
        <taxon>Eukaryota</taxon>
        <taxon>Viridiplantae</taxon>
        <taxon>Streptophyta</taxon>
        <taxon>Embryophyta</taxon>
        <taxon>Tracheophyta</taxon>
        <taxon>Spermatophyta</taxon>
        <taxon>Magnoliopsida</taxon>
        <taxon>Liliopsida</taxon>
        <taxon>Poales</taxon>
        <taxon>Poaceae</taxon>
        <taxon>PACMAD clade</taxon>
        <taxon>Arundinoideae</taxon>
        <taxon>Arundineae</taxon>
        <taxon>Arundo</taxon>
    </lineage>
</organism>
<evidence type="ECO:0000256" key="1">
    <source>
        <dbReference type="SAM" id="Phobius"/>
    </source>
</evidence>
<dbReference type="EMBL" id="GBRH01177492">
    <property type="protein sequence ID" value="JAE20404.1"/>
    <property type="molecule type" value="Transcribed_RNA"/>
</dbReference>
<keyword evidence="1" id="KW-1133">Transmembrane helix</keyword>
<keyword evidence="1" id="KW-0812">Transmembrane</keyword>
<accession>A0A0A9GAB2</accession>
<evidence type="ECO:0000313" key="2">
    <source>
        <dbReference type="EMBL" id="JAE20404.1"/>
    </source>
</evidence>
<reference evidence="2" key="1">
    <citation type="submission" date="2014-09" db="EMBL/GenBank/DDBJ databases">
        <authorList>
            <person name="Magalhaes I.L.F."/>
            <person name="Oliveira U."/>
            <person name="Santos F.R."/>
            <person name="Vidigal T.H.D.A."/>
            <person name="Brescovit A.D."/>
            <person name="Santos A.J."/>
        </authorList>
    </citation>
    <scope>NUCLEOTIDE SEQUENCE</scope>
    <source>
        <tissue evidence="2">Shoot tissue taken approximately 20 cm above the soil surface</tissue>
    </source>
</reference>
<keyword evidence="1" id="KW-0472">Membrane</keyword>
<sequence length="71" mass="8068">MVGACPSMFFFVDLLVLFIPWRPFRKSPMSIPSLHINSFYEFPKTVNVAATIGFSQSIFVLINIAKQSMHT</sequence>
<proteinExistence type="predicted"/>
<feature type="transmembrane region" description="Helical" evidence="1">
    <location>
        <begin position="6"/>
        <end position="24"/>
    </location>
</feature>
<reference evidence="2" key="2">
    <citation type="journal article" date="2015" name="Data Brief">
        <title>Shoot transcriptome of the giant reed, Arundo donax.</title>
        <authorList>
            <person name="Barrero R.A."/>
            <person name="Guerrero F.D."/>
            <person name="Moolhuijzen P."/>
            <person name="Goolsby J.A."/>
            <person name="Tidwell J."/>
            <person name="Bellgard S.E."/>
            <person name="Bellgard M.I."/>
        </authorList>
    </citation>
    <scope>NUCLEOTIDE SEQUENCE</scope>
    <source>
        <tissue evidence="2">Shoot tissue taken approximately 20 cm above the soil surface</tissue>
    </source>
</reference>
<name>A0A0A9GAB2_ARUDO</name>